<feature type="transmembrane region" description="Helical" evidence="1">
    <location>
        <begin position="6"/>
        <end position="25"/>
    </location>
</feature>
<keyword evidence="1" id="KW-0472">Membrane</keyword>
<keyword evidence="1" id="KW-0812">Transmembrane</keyword>
<dbReference type="Proteomes" id="UP000557739">
    <property type="component" value="Unassembled WGS sequence"/>
</dbReference>
<gene>
    <name evidence="2" type="ORF">FHR19_002573</name>
</gene>
<organism evidence="2 3">
    <name type="scientific">Sphingomonas yantingensis</name>
    <dbReference type="NCBI Taxonomy" id="1241761"/>
    <lineage>
        <taxon>Bacteria</taxon>
        <taxon>Pseudomonadati</taxon>
        <taxon>Pseudomonadota</taxon>
        <taxon>Alphaproteobacteria</taxon>
        <taxon>Sphingomonadales</taxon>
        <taxon>Sphingomonadaceae</taxon>
        <taxon>Sphingomonas</taxon>
    </lineage>
</organism>
<accession>A0A7W9EIH5</accession>
<dbReference type="RefSeq" id="WP_184029021.1">
    <property type="nucleotide sequence ID" value="NZ_JACIJJ010000004.1"/>
</dbReference>
<evidence type="ECO:0000313" key="3">
    <source>
        <dbReference type="Proteomes" id="UP000557739"/>
    </source>
</evidence>
<evidence type="ECO:0000256" key="1">
    <source>
        <dbReference type="SAM" id="Phobius"/>
    </source>
</evidence>
<keyword evidence="3" id="KW-1185">Reference proteome</keyword>
<proteinExistence type="predicted"/>
<protein>
    <submittedName>
        <fullName evidence="2">Uncharacterized protein</fullName>
    </submittedName>
</protein>
<sequence length="46" mass="5593">MTDQQKVLLIVAITGLYIFLRIRWLRRKWHVTRAKLAAEQQRERGE</sequence>
<comment type="caution">
    <text evidence="2">The sequence shown here is derived from an EMBL/GenBank/DDBJ whole genome shotgun (WGS) entry which is preliminary data.</text>
</comment>
<reference evidence="2 3" key="1">
    <citation type="submission" date="2020-08" db="EMBL/GenBank/DDBJ databases">
        <title>Genomic Encyclopedia of Type Strains, Phase IV (KMG-IV): sequencing the most valuable type-strain genomes for metagenomic binning, comparative biology and taxonomic classification.</title>
        <authorList>
            <person name="Goeker M."/>
        </authorList>
    </citation>
    <scope>NUCLEOTIDE SEQUENCE [LARGE SCALE GENOMIC DNA]</scope>
    <source>
        <strain evidence="2 3">DSM 27244</strain>
    </source>
</reference>
<dbReference type="EMBL" id="JACIJJ010000004">
    <property type="protein sequence ID" value="MBB5699207.1"/>
    <property type="molecule type" value="Genomic_DNA"/>
</dbReference>
<evidence type="ECO:0000313" key="2">
    <source>
        <dbReference type="EMBL" id="MBB5699207.1"/>
    </source>
</evidence>
<keyword evidence="1" id="KW-1133">Transmembrane helix</keyword>
<name>A0A7W9EIH5_9SPHN</name>
<dbReference type="AlphaFoldDB" id="A0A7W9EIH5"/>